<protein>
    <submittedName>
        <fullName evidence="1">Uncharacterized protein</fullName>
    </submittedName>
</protein>
<proteinExistence type="predicted"/>
<gene>
    <name evidence="1" type="ORF">EI16_04500</name>
</gene>
<comment type="caution">
    <text evidence="1">The sequence shown here is derived from an EMBL/GenBank/DDBJ whole genome shotgun (WGS) entry which is preliminary data.</text>
</comment>
<evidence type="ECO:0000313" key="2">
    <source>
        <dbReference type="Proteomes" id="UP000027341"/>
    </source>
</evidence>
<name>A0A066ZPY2_HYDMR</name>
<evidence type="ECO:0000313" key="1">
    <source>
        <dbReference type="EMBL" id="KDN95567.1"/>
    </source>
</evidence>
<dbReference type="RefSeq" id="WP_029909943.1">
    <property type="nucleotide sequence ID" value="NZ_AP020335.1"/>
</dbReference>
<organism evidence="1 2">
    <name type="scientific">Hydrogenovibrio marinus</name>
    <dbReference type="NCBI Taxonomy" id="28885"/>
    <lineage>
        <taxon>Bacteria</taxon>
        <taxon>Pseudomonadati</taxon>
        <taxon>Pseudomonadota</taxon>
        <taxon>Gammaproteobacteria</taxon>
        <taxon>Thiotrichales</taxon>
        <taxon>Piscirickettsiaceae</taxon>
        <taxon>Hydrogenovibrio</taxon>
    </lineage>
</organism>
<dbReference type="AlphaFoldDB" id="A0A066ZPY2"/>
<accession>A0A066ZPY2</accession>
<dbReference type="STRING" id="28885.EI16_04500"/>
<keyword evidence="2" id="KW-1185">Reference proteome</keyword>
<sequence>MRLNWADSFIRQYVQKPALILLVLLLTFGGLAFGLLNYQESLERDNQITEHHLRNLLKQVQFLRTQEQLFKTYGDKYQEFLNEGLVYQQDRVKWTDELLKIKAQLNLVPFNFQFDAEQQLTRKSVAYLQLDKNIFYFTQLHLDIGLMSDLDLLTVLDKIRENITPLFLVKGCEMSAHNEAIQKPKFTPNRSLFDAKCTLILFQAKPTPFKLD</sequence>
<reference evidence="1 2" key="1">
    <citation type="submission" date="2014-04" db="EMBL/GenBank/DDBJ databases">
        <title>Draft genome sequence of Hydrogenovibrio marinus MH-110, a model organism for aerobic H2 metabolism.</title>
        <authorList>
            <person name="Cha H.J."/>
            <person name="Jo B.H."/>
            <person name="Hwang B.H."/>
        </authorList>
    </citation>
    <scope>NUCLEOTIDE SEQUENCE [LARGE SCALE GENOMIC DNA]</scope>
    <source>
        <strain evidence="1 2">MH-110</strain>
    </source>
</reference>
<dbReference type="EMBL" id="JMIU01000001">
    <property type="protein sequence ID" value="KDN95567.1"/>
    <property type="molecule type" value="Genomic_DNA"/>
</dbReference>
<dbReference type="Proteomes" id="UP000027341">
    <property type="component" value="Unassembled WGS sequence"/>
</dbReference>